<dbReference type="Proteomes" id="UP001595859">
    <property type="component" value="Unassembled WGS sequence"/>
</dbReference>
<dbReference type="EMBL" id="JBHSIS010000007">
    <property type="protein sequence ID" value="MFC4855078.1"/>
    <property type="molecule type" value="Genomic_DNA"/>
</dbReference>
<keyword evidence="3" id="KW-1185">Reference proteome</keyword>
<name>A0ABV9S2K6_9PSEU</name>
<evidence type="ECO:0008006" key="4">
    <source>
        <dbReference type="Google" id="ProtNLM"/>
    </source>
</evidence>
<evidence type="ECO:0000313" key="3">
    <source>
        <dbReference type="Proteomes" id="UP001595859"/>
    </source>
</evidence>
<feature type="region of interest" description="Disordered" evidence="1">
    <location>
        <begin position="1"/>
        <end position="26"/>
    </location>
</feature>
<organism evidence="2 3">
    <name type="scientific">Actinophytocola glycyrrhizae</name>
    <dbReference type="NCBI Taxonomy" id="2044873"/>
    <lineage>
        <taxon>Bacteria</taxon>
        <taxon>Bacillati</taxon>
        <taxon>Actinomycetota</taxon>
        <taxon>Actinomycetes</taxon>
        <taxon>Pseudonocardiales</taxon>
        <taxon>Pseudonocardiaceae</taxon>
    </lineage>
</organism>
<proteinExistence type="predicted"/>
<protein>
    <recommendedName>
        <fullName evidence="4">PE family protein</fullName>
    </recommendedName>
</protein>
<comment type="caution">
    <text evidence="2">The sequence shown here is derived from an EMBL/GenBank/DDBJ whole genome shotgun (WGS) entry which is preliminary data.</text>
</comment>
<reference evidence="3" key="1">
    <citation type="journal article" date="2019" name="Int. J. Syst. Evol. Microbiol.">
        <title>The Global Catalogue of Microorganisms (GCM) 10K type strain sequencing project: providing services to taxonomists for standard genome sequencing and annotation.</title>
        <authorList>
            <consortium name="The Broad Institute Genomics Platform"/>
            <consortium name="The Broad Institute Genome Sequencing Center for Infectious Disease"/>
            <person name="Wu L."/>
            <person name="Ma J."/>
        </authorList>
    </citation>
    <scope>NUCLEOTIDE SEQUENCE [LARGE SCALE GENOMIC DNA]</scope>
    <source>
        <strain evidence="3">ZS-22-S1</strain>
    </source>
</reference>
<sequence length="167" mass="18658">MVGVPDGANTENTGNAEQEPGTPAEQVDQEIASTEVLNWWRSLFGFGGQPQPHESGGGGVGGQYMFASLEELDTVIAKWEDERDGILEDRQQIYDAYHVIRDPAADAMSRYQADASRDSIANMFQHNSAMLRYAENYIEKLKASREQMAIMEDGNRDRLRSVRDVEA</sequence>
<accession>A0ABV9S2K6</accession>
<gene>
    <name evidence="2" type="ORF">ACFPCV_16350</name>
</gene>
<evidence type="ECO:0000256" key="1">
    <source>
        <dbReference type="SAM" id="MobiDB-lite"/>
    </source>
</evidence>
<evidence type="ECO:0000313" key="2">
    <source>
        <dbReference type="EMBL" id="MFC4855078.1"/>
    </source>
</evidence>